<dbReference type="AlphaFoldDB" id="A0A504YM49"/>
<proteinExistence type="predicted"/>
<name>A0A504YM49_FASGI</name>
<organism evidence="2 3">
    <name type="scientific">Fasciola gigantica</name>
    <name type="common">Giant liver fluke</name>
    <dbReference type="NCBI Taxonomy" id="46835"/>
    <lineage>
        <taxon>Eukaryota</taxon>
        <taxon>Metazoa</taxon>
        <taxon>Spiralia</taxon>
        <taxon>Lophotrochozoa</taxon>
        <taxon>Platyhelminthes</taxon>
        <taxon>Trematoda</taxon>
        <taxon>Digenea</taxon>
        <taxon>Plagiorchiida</taxon>
        <taxon>Echinostomata</taxon>
        <taxon>Echinostomatoidea</taxon>
        <taxon>Fasciolidae</taxon>
        <taxon>Fasciola</taxon>
    </lineage>
</organism>
<sequence>MPILSKLSVSLIYLCLCHFCSCRRTHFLNAAIKPRVFTALTVFT</sequence>
<protein>
    <submittedName>
        <fullName evidence="2">Uncharacterized protein</fullName>
    </submittedName>
</protein>
<reference evidence="2 3" key="1">
    <citation type="submission" date="2019-04" db="EMBL/GenBank/DDBJ databases">
        <title>Annotation for the trematode Fasciola gigantica.</title>
        <authorList>
            <person name="Choi Y.-J."/>
        </authorList>
    </citation>
    <scope>NUCLEOTIDE SEQUENCE [LARGE SCALE GENOMIC DNA]</scope>
    <source>
        <strain evidence="2">Uganda_cow_1</strain>
    </source>
</reference>
<evidence type="ECO:0000313" key="2">
    <source>
        <dbReference type="EMBL" id="TPP62952.1"/>
    </source>
</evidence>
<evidence type="ECO:0000313" key="3">
    <source>
        <dbReference type="Proteomes" id="UP000316759"/>
    </source>
</evidence>
<evidence type="ECO:0000256" key="1">
    <source>
        <dbReference type="SAM" id="SignalP"/>
    </source>
</evidence>
<keyword evidence="1" id="KW-0732">Signal</keyword>
<keyword evidence="3" id="KW-1185">Reference proteome</keyword>
<feature type="signal peptide" evidence="1">
    <location>
        <begin position="1"/>
        <end position="22"/>
    </location>
</feature>
<dbReference type="Proteomes" id="UP000316759">
    <property type="component" value="Unassembled WGS sequence"/>
</dbReference>
<dbReference type="EMBL" id="SUNJ01006264">
    <property type="protein sequence ID" value="TPP62952.1"/>
    <property type="molecule type" value="Genomic_DNA"/>
</dbReference>
<comment type="caution">
    <text evidence="2">The sequence shown here is derived from an EMBL/GenBank/DDBJ whole genome shotgun (WGS) entry which is preliminary data.</text>
</comment>
<gene>
    <name evidence="2" type="ORF">FGIG_09619</name>
</gene>
<feature type="chain" id="PRO_5021400645" evidence="1">
    <location>
        <begin position="23"/>
        <end position="44"/>
    </location>
</feature>
<accession>A0A504YM49</accession>